<evidence type="ECO:0000259" key="1">
    <source>
        <dbReference type="Pfam" id="PF13529"/>
    </source>
</evidence>
<dbReference type="AlphaFoldDB" id="A0A6G8AUG0"/>
<dbReference type="Gene3D" id="3.90.70.10">
    <property type="entry name" value="Cysteine proteinases"/>
    <property type="match status" value="1"/>
</dbReference>
<accession>A0A6G8AUG0</accession>
<organism evidence="2 3">
    <name type="scientific">Vagococcus hydrophili</name>
    <dbReference type="NCBI Taxonomy" id="2714947"/>
    <lineage>
        <taxon>Bacteria</taxon>
        <taxon>Bacillati</taxon>
        <taxon>Bacillota</taxon>
        <taxon>Bacilli</taxon>
        <taxon>Lactobacillales</taxon>
        <taxon>Enterococcaceae</taxon>
        <taxon>Vagococcus</taxon>
    </lineage>
</organism>
<dbReference type="Pfam" id="PF13529">
    <property type="entry name" value="Peptidase_C39_2"/>
    <property type="match status" value="1"/>
</dbReference>
<proteinExistence type="predicted"/>
<evidence type="ECO:0000313" key="3">
    <source>
        <dbReference type="Proteomes" id="UP000501747"/>
    </source>
</evidence>
<dbReference type="EMBL" id="CP049887">
    <property type="protein sequence ID" value="QIL48553.1"/>
    <property type="molecule type" value="Genomic_DNA"/>
</dbReference>
<protein>
    <submittedName>
        <fullName evidence="2">C39 family peptidase</fullName>
    </submittedName>
</protein>
<dbReference type="KEGG" id="vhy:G7082_08590"/>
<reference evidence="2 3" key="1">
    <citation type="submission" date="2020-03" db="EMBL/GenBank/DDBJ databases">
        <title>Vagococcus sp. nov., isolated from beetles.</title>
        <authorList>
            <person name="Hyun D.-W."/>
            <person name="Bae J.-W."/>
        </authorList>
    </citation>
    <scope>NUCLEOTIDE SEQUENCE [LARGE SCALE GENOMIC DNA]</scope>
    <source>
        <strain evidence="2 3">HDW17B</strain>
    </source>
</reference>
<feature type="domain" description="Peptidase C39-like" evidence="1">
    <location>
        <begin position="76"/>
        <end position="215"/>
    </location>
</feature>
<dbReference type="InterPro" id="IPR039564">
    <property type="entry name" value="Peptidase_C39-like"/>
</dbReference>
<sequence>MKNKAALLLTASILALVFGSFGIYMNKVITTQKKNEAKQQAAATKKSIPKKKETISYQEQVNQQIEKQTFSQHLPIPLILQTDKNWQNQFYGVEGGDPELNNLKINGCAIASLAMISSYLENTDKTPLSILEWSGNRYFIENQGTSWNIFEDFSLANNYQFENLSTDFDSVKEHLAQKHPIIVSVKPGKFTEVGHIMVLSGYDPEKKVYWVNDPNDSDKKNHSQTGFKEKELATEVVNFWTMYKK</sequence>
<dbReference type="RefSeq" id="WP_166034691.1">
    <property type="nucleotide sequence ID" value="NZ_CP049887.1"/>
</dbReference>
<gene>
    <name evidence="2" type="ORF">G7082_08590</name>
</gene>
<keyword evidence="3" id="KW-1185">Reference proteome</keyword>
<dbReference type="Proteomes" id="UP000501747">
    <property type="component" value="Chromosome"/>
</dbReference>
<evidence type="ECO:0000313" key="2">
    <source>
        <dbReference type="EMBL" id="QIL48553.1"/>
    </source>
</evidence>
<name>A0A6G8AUG0_9ENTE</name>